<gene>
    <name evidence="1" type="ORF">AVDCRST_MAG84-387</name>
</gene>
<proteinExistence type="predicted"/>
<organism evidence="1">
    <name type="scientific">uncultured Microcoleus sp</name>
    <dbReference type="NCBI Taxonomy" id="259945"/>
    <lineage>
        <taxon>Bacteria</taxon>
        <taxon>Bacillati</taxon>
        <taxon>Cyanobacteriota</taxon>
        <taxon>Cyanophyceae</taxon>
        <taxon>Oscillatoriophycideae</taxon>
        <taxon>Oscillatoriales</taxon>
        <taxon>Microcoleaceae</taxon>
        <taxon>Microcoleus</taxon>
        <taxon>environmental samples</taxon>
    </lineage>
</organism>
<dbReference type="EMBL" id="CADCTZ010000055">
    <property type="protein sequence ID" value="CAA9305205.1"/>
    <property type="molecule type" value="Genomic_DNA"/>
</dbReference>
<accession>A0A6J4KGA6</accession>
<reference evidence="1" key="1">
    <citation type="submission" date="2020-02" db="EMBL/GenBank/DDBJ databases">
        <authorList>
            <person name="Meier V. D."/>
        </authorList>
    </citation>
    <scope>NUCLEOTIDE SEQUENCE</scope>
    <source>
        <strain evidence="1">AVDCRST_MAG84</strain>
    </source>
</reference>
<sequence length="37" mass="4175">MEISSNPSPYRRGALICVFHFPTGASNQTITQDFFKL</sequence>
<evidence type="ECO:0000313" key="1">
    <source>
        <dbReference type="EMBL" id="CAA9305205.1"/>
    </source>
</evidence>
<protein>
    <submittedName>
        <fullName evidence="1">Uncharacterized protein</fullName>
    </submittedName>
</protein>
<dbReference type="AlphaFoldDB" id="A0A6J4KGA6"/>
<name>A0A6J4KGA6_9CYAN</name>